<accession>A0A5B7GVS5</accession>
<gene>
    <name evidence="1" type="ORF">E2C01_055820</name>
</gene>
<protein>
    <submittedName>
        <fullName evidence="1">Uncharacterized protein</fullName>
    </submittedName>
</protein>
<proteinExistence type="predicted"/>
<sequence length="68" mass="8516">MILNIDIYIKRDMNIENREKEKVLRNEVKEKKMRKGRRSRKRFLLEGSGYETKEVRLWRREEIKSDLY</sequence>
<dbReference type="AlphaFoldDB" id="A0A5B7GVS5"/>
<dbReference type="EMBL" id="VSRR010018877">
    <property type="protein sequence ID" value="MPC61746.1"/>
    <property type="molecule type" value="Genomic_DNA"/>
</dbReference>
<organism evidence="1 2">
    <name type="scientific">Portunus trituberculatus</name>
    <name type="common">Swimming crab</name>
    <name type="synonym">Neptunus trituberculatus</name>
    <dbReference type="NCBI Taxonomy" id="210409"/>
    <lineage>
        <taxon>Eukaryota</taxon>
        <taxon>Metazoa</taxon>
        <taxon>Ecdysozoa</taxon>
        <taxon>Arthropoda</taxon>
        <taxon>Crustacea</taxon>
        <taxon>Multicrustacea</taxon>
        <taxon>Malacostraca</taxon>
        <taxon>Eumalacostraca</taxon>
        <taxon>Eucarida</taxon>
        <taxon>Decapoda</taxon>
        <taxon>Pleocyemata</taxon>
        <taxon>Brachyura</taxon>
        <taxon>Eubrachyura</taxon>
        <taxon>Portunoidea</taxon>
        <taxon>Portunidae</taxon>
        <taxon>Portuninae</taxon>
        <taxon>Portunus</taxon>
    </lineage>
</organism>
<dbReference type="Proteomes" id="UP000324222">
    <property type="component" value="Unassembled WGS sequence"/>
</dbReference>
<name>A0A5B7GVS5_PORTR</name>
<comment type="caution">
    <text evidence="1">The sequence shown here is derived from an EMBL/GenBank/DDBJ whole genome shotgun (WGS) entry which is preliminary data.</text>
</comment>
<keyword evidence="2" id="KW-1185">Reference proteome</keyword>
<evidence type="ECO:0000313" key="2">
    <source>
        <dbReference type="Proteomes" id="UP000324222"/>
    </source>
</evidence>
<evidence type="ECO:0000313" key="1">
    <source>
        <dbReference type="EMBL" id="MPC61746.1"/>
    </source>
</evidence>
<reference evidence="1 2" key="1">
    <citation type="submission" date="2019-05" db="EMBL/GenBank/DDBJ databases">
        <title>Another draft genome of Portunus trituberculatus and its Hox gene families provides insights of decapod evolution.</title>
        <authorList>
            <person name="Jeong J.-H."/>
            <person name="Song I."/>
            <person name="Kim S."/>
            <person name="Choi T."/>
            <person name="Kim D."/>
            <person name="Ryu S."/>
            <person name="Kim W."/>
        </authorList>
    </citation>
    <scope>NUCLEOTIDE SEQUENCE [LARGE SCALE GENOMIC DNA]</scope>
    <source>
        <tissue evidence="1">Muscle</tissue>
    </source>
</reference>